<dbReference type="InterPro" id="IPR052164">
    <property type="entry name" value="Anthracycline_SecMetBiosynth"/>
</dbReference>
<keyword evidence="3" id="KW-1185">Reference proteome</keyword>
<feature type="domain" description="VOC" evidence="1">
    <location>
        <begin position="132"/>
        <end position="250"/>
    </location>
</feature>
<dbReference type="EMBL" id="JACIEZ010000005">
    <property type="protein sequence ID" value="MBB4065766.1"/>
    <property type="molecule type" value="Genomic_DNA"/>
</dbReference>
<proteinExistence type="predicted"/>
<dbReference type="InterPro" id="IPR037523">
    <property type="entry name" value="VOC_core"/>
</dbReference>
<dbReference type="PANTHER" id="PTHR33993">
    <property type="entry name" value="GLYOXALASE-RELATED"/>
    <property type="match status" value="1"/>
</dbReference>
<gene>
    <name evidence="2" type="ORF">GGR23_002973</name>
</gene>
<reference evidence="2 3" key="1">
    <citation type="submission" date="2020-08" db="EMBL/GenBank/DDBJ databases">
        <title>Genomic Encyclopedia of Type Strains, Phase IV (KMG-IV): sequencing the most valuable type-strain genomes for metagenomic binning, comparative biology and taxonomic classification.</title>
        <authorList>
            <person name="Goeker M."/>
        </authorList>
    </citation>
    <scope>NUCLEOTIDE SEQUENCE [LARGE SCALE GENOMIC DNA]</scope>
    <source>
        <strain evidence="2 3">DSM 29853</strain>
    </source>
</reference>
<dbReference type="CDD" id="cd07247">
    <property type="entry name" value="SgaA_N_like"/>
    <property type="match status" value="2"/>
</dbReference>
<dbReference type="Proteomes" id="UP000528286">
    <property type="component" value="Unassembled WGS sequence"/>
</dbReference>
<dbReference type="RefSeq" id="WP_183367043.1">
    <property type="nucleotide sequence ID" value="NZ_JACIEZ010000005.1"/>
</dbReference>
<evidence type="ECO:0000313" key="3">
    <source>
        <dbReference type="Proteomes" id="UP000528286"/>
    </source>
</evidence>
<accession>A0A7W6J8B1</accession>
<dbReference type="PROSITE" id="PS51819">
    <property type="entry name" value="VOC"/>
    <property type="match status" value="2"/>
</dbReference>
<dbReference type="PANTHER" id="PTHR33993:SF14">
    <property type="entry name" value="GB|AAF24581.1"/>
    <property type="match status" value="1"/>
</dbReference>
<comment type="caution">
    <text evidence="2">The sequence shown here is derived from an EMBL/GenBank/DDBJ whole genome shotgun (WGS) entry which is preliminary data.</text>
</comment>
<dbReference type="InterPro" id="IPR004360">
    <property type="entry name" value="Glyas_Fos-R_dOase_dom"/>
</dbReference>
<evidence type="ECO:0000313" key="2">
    <source>
        <dbReference type="EMBL" id="MBB4065766.1"/>
    </source>
</evidence>
<protein>
    <recommendedName>
        <fullName evidence="1">VOC domain-containing protein</fullName>
    </recommendedName>
</protein>
<dbReference type="Pfam" id="PF00903">
    <property type="entry name" value="Glyoxalase"/>
    <property type="match status" value="2"/>
</dbReference>
<feature type="domain" description="VOC" evidence="1">
    <location>
        <begin position="7"/>
        <end position="119"/>
    </location>
</feature>
<sequence length="252" mass="26914">MAAQHGPFIWYEYTSADPDRAADFYAPVIGWTMSDFSQPGMPYRIFNAPDGGVGGLATLREGGRKGWLGYVQVKSVDETVAACQAAGGGLVEPAMDIPGVGRMAILSDPGGAVLAIMTPLSEERWTPDGMASRGHCGWHELYAREGGEAFSFYAGLFGWTEARTMDMGQYGVYRIFAQDGHDIGGMMTMMPGSPAPLWNFYFQVDGIAAASGRAAERGAKTIMGPHQVPGGGWVIQMLDPEGVAFALLSMNP</sequence>
<dbReference type="SUPFAM" id="SSF54593">
    <property type="entry name" value="Glyoxalase/Bleomycin resistance protein/Dihydroxybiphenyl dioxygenase"/>
    <property type="match status" value="2"/>
</dbReference>
<name>A0A7W6J8B1_9HYPH</name>
<dbReference type="InterPro" id="IPR029068">
    <property type="entry name" value="Glyas_Bleomycin-R_OHBP_Dase"/>
</dbReference>
<organism evidence="2 3">
    <name type="scientific">Gellertiella hungarica</name>
    <dbReference type="NCBI Taxonomy" id="1572859"/>
    <lineage>
        <taxon>Bacteria</taxon>
        <taxon>Pseudomonadati</taxon>
        <taxon>Pseudomonadota</taxon>
        <taxon>Alphaproteobacteria</taxon>
        <taxon>Hyphomicrobiales</taxon>
        <taxon>Rhizobiaceae</taxon>
        <taxon>Gellertiella</taxon>
    </lineage>
</organism>
<evidence type="ECO:0000259" key="1">
    <source>
        <dbReference type="PROSITE" id="PS51819"/>
    </source>
</evidence>
<dbReference type="Gene3D" id="3.10.180.10">
    <property type="entry name" value="2,3-Dihydroxybiphenyl 1,2-Dioxygenase, domain 1"/>
    <property type="match status" value="2"/>
</dbReference>
<dbReference type="AlphaFoldDB" id="A0A7W6J8B1"/>